<organism evidence="2 3">
    <name type="scientific">Mythimna separata</name>
    <name type="common">Oriental armyworm</name>
    <name type="synonym">Pseudaletia separata</name>
    <dbReference type="NCBI Taxonomy" id="271217"/>
    <lineage>
        <taxon>Eukaryota</taxon>
        <taxon>Metazoa</taxon>
        <taxon>Ecdysozoa</taxon>
        <taxon>Arthropoda</taxon>
        <taxon>Hexapoda</taxon>
        <taxon>Insecta</taxon>
        <taxon>Pterygota</taxon>
        <taxon>Neoptera</taxon>
        <taxon>Endopterygota</taxon>
        <taxon>Lepidoptera</taxon>
        <taxon>Glossata</taxon>
        <taxon>Ditrysia</taxon>
        <taxon>Noctuoidea</taxon>
        <taxon>Noctuidae</taxon>
        <taxon>Noctuinae</taxon>
        <taxon>Hadenini</taxon>
        <taxon>Mythimna</taxon>
    </lineage>
</organism>
<dbReference type="PANTHER" id="PTHR36694:SF10">
    <property type="entry name" value="MARVEL DOMAIN-CONTAINING PROTEIN"/>
    <property type="match status" value="1"/>
</dbReference>
<dbReference type="PANTHER" id="PTHR36694">
    <property type="entry name" value="PASIFLORA 1, ISOFORM A-RELATED"/>
    <property type="match status" value="1"/>
</dbReference>
<evidence type="ECO:0000256" key="1">
    <source>
        <dbReference type="SAM" id="Phobius"/>
    </source>
</evidence>
<dbReference type="AlphaFoldDB" id="A0AAD7YSL6"/>
<keyword evidence="3" id="KW-1185">Reference proteome</keyword>
<protein>
    <submittedName>
        <fullName evidence="2">Uncharacterized protein</fullName>
    </submittedName>
</protein>
<keyword evidence="1" id="KW-0812">Transmembrane</keyword>
<evidence type="ECO:0000313" key="2">
    <source>
        <dbReference type="EMBL" id="KAJ8724867.1"/>
    </source>
</evidence>
<dbReference type="Proteomes" id="UP001231518">
    <property type="component" value="Chromosome 7"/>
</dbReference>
<keyword evidence="1" id="KW-1133">Transmembrane helix</keyword>
<feature type="transmembrane region" description="Helical" evidence="1">
    <location>
        <begin position="80"/>
        <end position="104"/>
    </location>
</feature>
<feature type="transmembrane region" description="Helical" evidence="1">
    <location>
        <begin position="38"/>
        <end position="59"/>
    </location>
</feature>
<reference evidence="2" key="1">
    <citation type="submission" date="2023-03" db="EMBL/GenBank/DDBJ databases">
        <title>Chromosome-level genomes of two armyworms, Mythimna separata and Mythimna loreyi, provide insights into the biosynthesis and reception of sex pheromones.</title>
        <authorList>
            <person name="Zhao H."/>
        </authorList>
    </citation>
    <scope>NUCLEOTIDE SEQUENCE</scope>
    <source>
        <strain evidence="2">BeijingLab</strain>
        <tissue evidence="2">Pupa</tissue>
    </source>
</reference>
<feature type="transmembrane region" description="Helical" evidence="1">
    <location>
        <begin position="151"/>
        <end position="172"/>
    </location>
</feature>
<feature type="transmembrane region" description="Helical" evidence="1">
    <location>
        <begin position="110"/>
        <end position="131"/>
    </location>
</feature>
<comment type="caution">
    <text evidence="2">The sequence shown here is derived from an EMBL/GenBank/DDBJ whole genome shotgun (WGS) entry which is preliminary data.</text>
</comment>
<evidence type="ECO:0000313" key="3">
    <source>
        <dbReference type="Proteomes" id="UP001231518"/>
    </source>
</evidence>
<proteinExistence type="predicted"/>
<keyword evidence="1" id="KW-0472">Membrane</keyword>
<dbReference type="EMBL" id="JARGEI010000010">
    <property type="protein sequence ID" value="KAJ8724867.1"/>
    <property type="molecule type" value="Genomic_DNA"/>
</dbReference>
<dbReference type="InterPro" id="IPR031720">
    <property type="entry name" value="DUF4728"/>
</dbReference>
<accession>A0AAD7YSL6</accession>
<name>A0AAD7YSL6_MYTSE</name>
<dbReference type="Pfam" id="PF15860">
    <property type="entry name" value="DUF4728"/>
    <property type="match status" value="1"/>
</dbReference>
<sequence length="189" mass="21590">MSDAKLSVNCTESKMKAWSAHEQDTSLSCCRTLHVKHAAYASALYTLNISILVVLLYSWRIGVNAKRYKELDDVYYGVQIAYFAIIGTQMFMIVLSIFLFYGIYKENVAFLVPWVVGCMTFMALEAMAMVYSNILRDHVNKQFDSMCKAEISFLIPRILLNCLCIWCVLRLYHLLRAGVTWKGAAPIEL</sequence>
<gene>
    <name evidence="2" type="ORF">PYW07_015825</name>
</gene>